<name>A0A8X6EY19_TRICU</name>
<organism evidence="1 2">
    <name type="scientific">Trichonephila clavata</name>
    <name type="common">Joro spider</name>
    <name type="synonym">Nephila clavata</name>
    <dbReference type="NCBI Taxonomy" id="2740835"/>
    <lineage>
        <taxon>Eukaryota</taxon>
        <taxon>Metazoa</taxon>
        <taxon>Ecdysozoa</taxon>
        <taxon>Arthropoda</taxon>
        <taxon>Chelicerata</taxon>
        <taxon>Arachnida</taxon>
        <taxon>Araneae</taxon>
        <taxon>Araneomorphae</taxon>
        <taxon>Entelegynae</taxon>
        <taxon>Araneoidea</taxon>
        <taxon>Nephilidae</taxon>
        <taxon>Trichonephila</taxon>
    </lineage>
</organism>
<keyword evidence="2" id="KW-1185">Reference proteome</keyword>
<proteinExistence type="predicted"/>
<evidence type="ECO:0000313" key="2">
    <source>
        <dbReference type="Proteomes" id="UP000887116"/>
    </source>
</evidence>
<dbReference type="Proteomes" id="UP000887116">
    <property type="component" value="Unassembled WGS sequence"/>
</dbReference>
<comment type="caution">
    <text evidence="1">The sequence shown here is derived from an EMBL/GenBank/DDBJ whole genome shotgun (WGS) entry which is preliminary data.</text>
</comment>
<reference evidence="1" key="1">
    <citation type="submission" date="2020-07" db="EMBL/GenBank/DDBJ databases">
        <title>Multicomponent nature underlies the extraordinary mechanical properties of spider dragline silk.</title>
        <authorList>
            <person name="Kono N."/>
            <person name="Nakamura H."/>
            <person name="Mori M."/>
            <person name="Yoshida Y."/>
            <person name="Ohtoshi R."/>
            <person name="Malay A.D."/>
            <person name="Moran D.A.P."/>
            <person name="Tomita M."/>
            <person name="Numata K."/>
            <person name="Arakawa K."/>
        </authorList>
    </citation>
    <scope>NUCLEOTIDE SEQUENCE</scope>
</reference>
<dbReference type="AlphaFoldDB" id="A0A8X6EY19"/>
<sequence length="148" mass="16802">MNPQSSAFQRAVLEAHENNSMLMAVLSTQYRRINKFGINLQQNSKKNLRVLNSIDRSTIVFKESNNIDKENLDKKGVNISQITENELVAHNKISASNSSLKNSYVDSEKTSKNLESFRSFLNNKMNPIQGVFDSKKNPDLKQLKINQG</sequence>
<protein>
    <submittedName>
        <fullName evidence="1">Uncharacterized protein</fullName>
    </submittedName>
</protein>
<dbReference type="EMBL" id="BMAO01009990">
    <property type="protein sequence ID" value="GFQ63929.1"/>
    <property type="molecule type" value="Genomic_DNA"/>
</dbReference>
<evidence type="ECO:0000313" key="1">
    <source>
        <dbReference type="EMBL" id="GFQ63929.1"/>
    </source>
</evidence>
<gene>
    <name evidence="1" type="ORF">TNCT_605611</name>
</gene>
<accession>A0A8X6EY19</accession>